<dbReference type="InterPro" id="IPR028978">
    <property type="entry name" value="Chorismate_lyase_/UTRA_dom_sf"/>
</dbReference>
<evidence type="ECO:0000313" key="2">
    <source>
        <dbReference type="EMBL" id="TKW65850.1"/>
    </source>
</evidence>
<gene>
    <name evidence="2" type="ORF">DI616_13335</name>
</gene>
<organism evidence="2 3">
    <name type="scientific">Paracoccus denitrificans</name>
    <dbReference type="NCBI Taxonomy" id="266"/>
    <lineage>
        <taxon>Bacteria</taxon>
        <taxon>Pseudomonadati</taxon>
        <taxon>Pseudomonadota</taxon>
        <taxon>Alphaproteobacteria</taxon>
        <taxon>Rhodobacterales</taxon>
        <taxon>Paracoccaceae</taxon>
        <taxon>Paracoccus</taxon>
    </lineage>
</organism>
<reference evidence="2 3" key="1">
    <citation type="journal article" date="2017" name="Nat. Commun.">
        <title>In situ click chemistry generation of cyclooxygenase-2 inhibitors.</title>
        <authorList>
            <person name="Bhardwaj A."/>
            <person name="Kaur J."/>
            <person name="Wuest M."/>
            <person name="Wuest F."/>
        </authorList>
    </citation>
    <scope>NUCLEOTIDE SEQUENCE [LARGE SCALE GENOMIC DNA]</scope>
    <source>
        <strain evidence="2">S2_012_000_R3_94</strain>
    </source>
</reference>
<protein>
    <submittedName>
        <fullName evidence="2">UTRA domain-containing protein</fullName>
    </submittedName>
</protein>
<dbReference type="Pfam" id="PF07702">
    <property type="entry name" value="UTRA"/>
    <property type="match status" value="1"/>
</dbReference>
<proteinExistence type="predicted"/>
<dbReference type="GO" id="GO:0006355">
    <property type="term" value="P:regulation of DNA-templated transcription"/>
    <property type="evidence" value="ECO:0007669"/>
    <property type="project" value="InterPro"/>
</dbReference>
<name>A0A533I727_PARDE</name>
<dbReference type="AlphaFoldDB" id="A0A533I727"/>
<dbReference type="GO" id="GO:0003677">
    <property type="term" value="F:DNA binding"/>
    <property type="evidence" value="ECO:0007669"/>
    <property type="project" value="InterPro"/>
</dbReference>
<dbReference type="SUPFAM" id="SSF64288">
    <property type="entry name" value="Chorismate lyase-like"/>
    <property type="match status" value="1"/>
</dbReference>
<sequence length="124" mass="13994">MIRRKRSGTFADHPRAQFVVMENRGIQREVSAQGLRQDWRFCFAAQRPRTVAERHLSDVPEAGPLRHLLVLKGLLLAQGVPICLETRAIDPHIVPLAQEQDFSSQAPGQRLSKAMPCVPTYPCR</sequence>
<comment type="caution">
    <text evidence="2">The sequence shown here is derived from an EMBL/GenBank/DDBJ whole genome shotgun (WGS) entry which is preliminary data.</text>
</comment>
<evidence type="ECO:0000313" key="3">
    <source>
        <dbReference type="Proteomes" id="UP000315344"/>
    </source>
</evidence>
<evidence type="ECO:0000259" key="1">
    <source>
        <dbReference type="Pfam" id="PF07702"/>
    </source>
</evidence>
<dbReference type="Proteomes" id="UP000315344">
    <property type="component" value="Unassembled WGS sequence"/>
</dbReference>
<accession>A0A533I727</accession>
<dbReference type="Gene3D" id="3.40.1410.10">
    <property type="entry name" value="Chorismate lyase-like"/>
    <property type="match status" value="1"/>
</dbReference>
<feature type="domain" description="UbiC transcription regulator-associated" evidence="1">
    <location>
        <begin position="63"/>
        <end position="116"/>
    </location>
</feature>
<dbReference type="EMBL" id="VAFL01000010">
    <property type="protein sequence ID" value="TKW65850.1"/>
    <property type="molecule type" value="Genomic_DNA"/>
</dbReference>
<dbReference type="InterPro" id="IPR011663">
    <property type="entry name" value="UTRA"/>
</dbReference>